<dbReference type="AlphaFoldDB" id="A0A2P6NMC0"/>
<dbReference type="InterPro" id="IPR011042">
    <property type="entry name" value="6-blade_b-propeller_TolB-like"/>
</dbReference>
<dbReference type="Gene3D" id="2.120.10.30">
    <property type="entry name" value="TolB, C-terminal domain"/>
    <property type="match status" value="1"/>
</dbReference>
<accession>A0A2P6NMC0</accession>
<dbReference type="InParanoid" id="A0A2P6NMC0"/>
<sequence>MTDIVDEYFVANGSNTATLARRTMTIAKPFNAKTDSTLTINILEGLSCVTLLTQLRGRSIPDQRMSTQLAPGVSVVWCLDKCFPLYYSTLRLPDECNRKTLPWRGLTMNYHEAVYKDREFEGKPHAGLALRPLPVSANNDTTIMHVLRNENYRKVSCLLMLWVAVTVAHEACIDMTGPTATANNFCSDYNGKTCCSVDQDRAISNLYQSLTISDATCSSLIKQALCSKCDPWGAHLFGVEDQNQHNFPLVCGGYCTNFYAACGNININWPAGQNPIDNATNRIADNYPTRDTFCNHYAPLSADTACYSGSPFSPKPAPPVAAGSTQICTEFFTSSDSGLYKVLKIVDPHDNSNRLFAAIQNGDVRILDQTTGNNLGNLLSVPALDNGEAGLIGIVAHPNFKNNGKLYIYWSSRSIPSTCNDDDWCNGGTCTNGVCAGNFYMSNVLDEYYVPPNSNTANTPAVRRLLTVAKPFNNHNGGDLIFGADGYLYFGTGDGGDANDPFNNAQNINRRLGKILRIDVDSTNFLAGRNYAVPASNPFMNSKFPEIYATGLRNPWRMSFHPLNPNYLFVGDVGQDFVEEVDLVIKGGNYGWPRLEGTALTRTKGGANNIYTGPTVDPIIQYFHNQTGSQGPAVTGGIVYTGSQDPCNYGKYIFGDWTNIIWSATETSPGSGSFAFNVNNRINLRCTGNNCNGIGALAAFSVDDKNNFYFIGINGVYRVTNPNRCGITCSSAPSSQSPAPSSQNPAPSSQKAPSTTAAASASTCTYSSLCATGFCGCGQACYNPSQYCCLNGNLQQKAFCPTAAPTSAASSTVTPSSNAAVSSTATPSSTVAPAPAPSSTVAPTTATPTTGNGAASTTNAPPASTGVRGNCPAPLYSCGGACYYDYQYCCVNGQLTQLAFCPKSATASPSANPTSSAAPVTSATPANPTTSTPVTSAAATPSSSAASSSQPTCTMAGCGQSCCPTASNGNVCYASWQYTCSFDGYTGRATLCPVNSYSCNGACYNPSQYGCNAQGQLYPK</sequence>
<gene>
    <name evidence="3" type="ORF">PROFUN_07178</name>
</gene>
<proteinExistence type="predicted"/>
<dbReference type="PANTHER" id="PTHR19328:SF13">
    <property type="entry name" value="HIPL1 PROTEIN"/>
    <property type="match status" value="1"/>
</dbReference>
<evidence type="ECO:0000313" key="3">
    <source>
        <dbReference type="EMBL" id="PRP85107.1"/>
    </source>
</evidence>
<keyword evidence="4" id="KW-1185">Reference proteome</keyword>
<protein>
    <recommendedName>
        <fullName evidence="2">Glucose/Sorbosone dehydrogenase domain-containing protein</fullName>
    </recommendedName>
</protein>
<feature type="region of interest" description="Disordered" evidence="1">
    <location>
        <begin position="912"/>
        <end position="943"/>
    </location>
</feature>
<dbReference type="OrthoDB" id="10266706at2759"/>
<feature type="region of interest" description="Disordered" evidence="1">
    <location>
        <begin position="731"/>
        <end position="754"/>
    </location>
</feature>
<evidence type="ECO:0000313" key="4">
    <source>
        <dbReference type="Proteomes" id="UP000241769"/>
    </source>
</evidence>
<dbReference type="SUPFAM" id="SSF50952">
    <property type="entry name" value="Soluble quinoprotein glucose dehydrogenase"/>
    <property type="match status" value="1"/>
</dbReference>
<organism evidence="3 4">
    <name type="scientific">Planoprotostelium fungivorum</name>
    <dbReference type="NCBI Taxonomy" id="1890364"/>
    <lineage>
        <taxon>Eukaryota</taxon>
        <taxon>Amoebozoa</taxon>
        <taxon>Evosea</taxon>
        <taxon>Variosea</taxon>
        <taxon>Cavosteliida</taxon>
        <taxon>Cavosteliaceae</taxon>
        <taxon>Planoprotostelium</taxon>
    </lineage>
</organism>
<evidence type="ECO:0000256" key="1">
    <source>
        <dbReference type="SAM" id="MobiDB-lite"/>
    </source>
</evidence>
<comment type="caution">
    <text evidence="3">The sequence shown here is derived from an EMBL/GenBank/DDBJ whole genome shotgun (WGS) entry which is preliminary data.</text>
</comment>
<dbReference type="InterPro" id="IPR011041">
    <property type="entry name" value="Quinoprot_gluc/sorb_DH_b-prop"/>
</dbReference>
<reference evidence="3 4" key="1">
    <citation type="journal article" date="2018" name="Genome Biol. Evol.">
        <title>Multiple Roots of Fruiting Body Formation in Amoebozoa.</title>
        <authorList>
            <person name="Hillmann F."/>
            <person name="Forbes G."/>
            <person name="Novohradska S."/>
            <person name="Ferling I."/>
            <person name="Riege K."/>
            <person name="Groth M."/>
            <person name="Westermann M."/>
            <person name="Marz M."/>
            <person name="Spaller T."/>
            <person name="Winckler T."/>
            <person name="Schaap P."/>
            <person name="Glockner G."/>
        </authorList>
    </citation>
    <scope>NUCLEOTIDE SEQUENCE [LARGE SCALE GENOMIC DNA]</scope>
    <source>
        <strain evidence="3 4">Jena</strain>
    </source>
</reference>
<dbReference type="Pfam" id="PF07995">
    <property type="entry name" value="GSDH"/>
    <property type="match status" value="1"/>
</dbReference>
<dbReference type="InterPro" id="IPR012938">
    <property type="entry name" value="Glc/Sorbosone_DH"/>
</dbReference>
<evidence type="ECO:0000259" key="2">
    <source>
        <dbReference type="Pfam" id="PF07995"/>
    </source>
</evidence>
<feature type="domain" description="Glucose/Sorbosone dehydrogenase" evidence="2">
    <location>
        <begin position="353"/>
        <end position="650"/>
    </location>
</feature>
<dbReference type="Proteomes" id="UP000241769">
    <property type="component" value="Unassembled WGS sequence"/>
</dbReference>
<feature type="region of interest" description="Disordered" evidence="1">
    <location>
        <begin position="811"/>
        <end position="865"/>
    </location>
</feature>
<dbReference type="EMBL" id="MDYQ01000050">
    <property type="protein sequence ID" value="PRP85107.1"/>
    <property type="molecule type" value="Genomic_DNA"/>
</dbReference>
<dbReference type="STRING" id="1890364.A0A2P6NMC0"/>
<dbReference type="PANTHER" id="PTHR19328">
    <property type="entry name" value="HEDGEHOG-INTERACTING PROTEIN"/>
    <property type="match status" value="1"/>
</dbReference>
<name>A0A2P6NMC0_9EUKA</name>